<evidence type="ECO:0000313" key="13">
    <source>
        <dbReference type="Proteomes" id="UP001324634"/>
    </source>
</evidence>
<keyword evidence="5 10" id="KW-0067">ATP-binding</keyword>
<keyword evidence="13" id="KW-1185">Reference proteome</keyword>
<comment type="catalytic activity">
    <reaction evidence="9 10">
        <text>tRNA(Tyr) + L-tyrosine + ATP = L-tyrosyl-tRNA(Tyr) + AMP + diphosphate + H(+)</text>
        <dbReference type="Rhea" id="RHEA:10220"/>
        <dbReference type="Rhea" id="RHEA-COMP:9706"/>
        <dbReference type="Rhea" id="RHEA-COMP:9707"/>
        <dbReference type="ChEBI" id="CHEBI:15378"/>
        <dbReference type="ChEBI" id="CHEBI:30616"/>
        <dbReference type="ChEBI" id="CHEBI:33019"/>
        <dbReference type="ChEBI" id="CHEBI:58315"/>
        <dbReference type="ChEBI" id="CHEBI:78442"/>
        <dbReference type="ChEBI" id="CHEBI:78536"/>
        <dbReference type="ChEBI" id="CHEBI:456215"/>
        <dbReference type="EC" id="6.1.1.1"/>
    </reaction>
</comment>
<dbReference type="HAMAP" id="MF_02007">
    <property type="entry name" value="Tyr_tRNA_synth_type2"/>
    <property type="match status" value="1"/>
</dbReference>
<protein>
    <recommendedName>
        <fullName evidence="10">Tyrosine--tRNA ligase</fullName>
        <ecNumber evidence="10">6.1.1.1</ecNumber>
    </recommendedName>
    <alternativeName>
        <fullName evidence="10">Tyrosyl-tRNA synthetase</fullName>
        <shortName evidence="10">TyrRS</shortName>
    </alternativeName>
</protein>
<dbReference type="GO" id="GO:0005829">
    <property type="term" value="C:cytosol"/>
    <property type="evidence" value="ECO:0007669"/>
    <property type="project" value="TreeGrafter"/>
</dbReference>
<evidence type="ECO:0000256" key="4">
    <source>
        <dbReference type="ARBA" id="ARBA00022741"/>
    </source>
</evidence>
<dbReference type="Gene3D" id="3.40.50.620">
    <property type="entry name" value="HUPs"/>
    <property type="match status" value="1"/>
</dbReference>
<dbReference type="GO" id="GO:0003723">
    <property type="term" value="F:RNA binding"/>
    <property type="evidence" value="ECO:0007669"/>
    <property type="project" value="UniProtKB-KW"/>
</dbReference>
<gene>
    <name evidence="10 12" type="primary">tyrS</name>
    <name evidence="12" type="ORF">SOO65_04195</name>
</gene>
<evidence type="ECO:0000313" key="12">
    <source>
        <dbReference type="EMBL" id="WPU65939.1"/>
    </source>
</evidence>
<dbReference type="InterPro" id="IPR024088">
    <property type="entry name" value="Tyr-tRNA-ligase_bac-type"/>
</dbReference>
<dbReference type="InterPro" id="IPR002307">
    <property type="entry name" value="Tyr-tRNA-ligase"/>
</dbReference>
<evidence type="ECO:0000256" key="11">
    <source>
        <dbReference type="PROSITE-ProRule" id="PRU00182"/>
    </source>
</evidence>
<dbReference type="CDD" id="cd00165">
    <property type="entry name" value="S4"/>
    <property type="match status" value="1"/>
</dbReference>
<organism evidence="12 13">
    <name type="scientific">Peredibacter starrii</name>
    <dbReference type="NCBI Taxonomy" id="28202"/>
    <lineage>
        <taxon>Bacteria</taxon>
        <taxon>Pseudomonadati</taxon>
        <taxon>Bdellovibrionota</taxon>
        <taxon>Bacteriovoracia</taxon>
        <taxon>Bacteriovoracales</taxon>
        <taxon>Bacteriovoracaceae</taxon>
        <taxon>Peredibacter</taxon>
    </lineage>
</organism>
<evidence type="ECO:0000256" key="7">
    <source>
        <dbReference type="ARBA" id="ARBA00022917"/>
    </source>
</evidence>
<dbReference type="RefSeq" id="WP_321397435.1">
    <property type="nucleotide sequence ID" value="NZ_CP139487.1"/>
</dbReference>
<dbReference type="PANTHER" id="PTHR11766:SF1">
    <property type="entry name" value="TYROSINE--TRNA LIGASE"/>
    <property type="match status" value="1"/>
</dbReference>
<dbReference type="PROSITE" id="PS50889">
    <property type="entry name" value="S4"/>
    <property type="match status" value="1"/>
</dbReference>
<reference evidence="12 13" key="1">
    <citation type="submission" date="2023-11" db="EMBL/GenBank/DDBJ databases">
        <title>Peredibacter starrii A3.12.</title>
        <authorList>
            <person name="Mitchell R.J."/>
        </authorList>
    </citation>
    <scope>NUCLEOTIDE SEQUENCE [LARGE SCALE GENOMIC DNA]</scope>
    <source>
        <strain evidence="12 13">A3.12</strain>
    </source>
</reference>
<evidence type="ECO:0000256" key="6">
    <source>
        <dbReference type="ARBA" id="ARBA00022884"/>
    </source>
</evidence>
<dbReference type="GO" id="GO:0004831">
    <property type="term" value="F:tyrosine-tRNA ligase activity"/>
    <property type="evidence" value="ECO:0007669"/>
    <property type="project" value="UniProtKB-UniRule"/>
</dbReference>
<keyword evidence="6 11" id="KW-0694">RNA-binding</keyword>
<feature type="short sequence motif" description="'KMSKS' region" evidence="10">
    <location>
        <begin position="234"/>
        <end position="238"/>
    </location>
</feature>
<evidence type="ECO:0000256" key="1">
    <source>
        <dbReference type="ARBA" id="ARBA00011738"/>
    </source>
</evidence>
<dbReference type="PANTHER" id="PTHR11766">
    <property type="entry name" value="TYROSYL-TRNA SYNTHETASE"/>
    <property type="match status" value="1"/>
</dbReference>
<dbReference type="EMBL" id="CP139487">
    <property type="protein sequence ID" value="WPU65939.1"/>
    <property type="molecule type" value="Genomic_DNA"/>
</dbReference>
<dbReference type="Proteomes" id="UP001324634">
    <property type="component" value="Chromosome"/>
</dbReference>
<sequence>MARITVLPEQQLAELKRGAFEILPEEEMLKKLKKSYETQKPLKIKLGADPSRPDIHLGHTVVLQKLRLFQEFGHEIYFLIGDYTAQIGDPTGKNKTRPILSDEEVKENAKTYSEQIGKILDLSKTHIVFNKDWLGKFSGLELIQLMGKATVGALLQRDDFNKRYTNGEAIYLHEFVYPVLQGYDSVHLKADVELGGTDQTFNLMMGRQLQYAYGQEAQCILTMPLLEGTDGVNKMSKSLDNYIGLTDTPTNMFGKIMSISDELMKKYYLLLCRRPAVEVEAMISGLTNGTIHPMEAKKALASEITGYYHGEAAGKEEREKFEARFSKKQIPDDIQTITRPAGTVALLDFFLELGLIKSKSDGRRLIQQNAVKVNFENHTTDTLNLEKGQELILKIGKLRMVKLIGE</sequence>
<feature type="binding site" evidence="10">
    <location>
        <position position="237"/>
    </location>
    <ligand>
        <name>ATP</name>
        <dbReference type="ChEBI" id="CHEBI:30616"/>
    </ligand>
</feature>
<dbReference type="Gene3D" id="1.10.240.10">
    <property type="entry name" value="Tyrosyl-Transfer RNA Synthetase"/>
    <property type="match status" value="1"/>
</dbReference>
<dbReference type="AlphaFoldDB" id="A0AAX4HRL5"/>
<dbReference type="InterPro" id="IPR036986">
    <property type="entry name" value="S4_RNA-bd_sf"/>
</dbReference>
<dbReference type="EC" id="6.1.1.1" evidence="10"/>
<dbReference type="CDD" id="cd00805">
    <property type="entry name" value="TyrRS_core"/>
    <property type="match status" value="1"/>
</dbReference>
<keyword evidence="2 10" id="KW-0963">Cytoplasm</keyword>
<dbReference type="KEGG" id="psti:SOO65_04195"/>
<comment type="subcellular location">
    <subcellularLocation>
        <location evidence="10">Cytoplasm</location>
    </subcellularLocation>
</comment>
<dbReference type="SUPFAM" id="SSF52374">
    <property type="entry name" value="Nucleotidylyl transferase"/>
    <property type="match status" value="1"/>
</dbReference>
<dbReference type="InterPro" id="IPR024108">
    <property type="entry name" value="Tyr-tRNA-ligase_bac_2"/>
</dbReference>
<comment type="subunit">
    <text evidence="1 10">Homodimer.</text>
</comment>
<evidence type="ECO:0000256" key="8">
    <source>
        <dbReference type="ARBA" id="ARBA00023146"/>
    </source>
</evidence>
<evidence type="ECO:0000256" key="5">
    <source>
        <dbReference type="ARBA" id="ARBA00022840"/>
    </source>
</evidence>
<dbReference type="SUPFAM" id="SSF55174">
    <property type="entry name" value="Alpha-L RNA-binding motif"/>
    <property type="match status" value="1"/>
</dbReference>
<keyword evidence="3 10" id="KW-0436">Ligase</keyword>
<keyword evidence="8 10" id="KW-0030">Aminoacyl-tRNA synthetase</keyword>
<name>A0AAX4HRL5_9BACT</name>
<evidence type="ECO:0000256" key="3">
    <source>
        <dbReference type="ARBA" id="ARBA00022598"/>
    </source>
</evidence>
<keyword evidence="4 10" id="KW-0547">Nucleotide-binding</keyword>
<proteinExistence type="inferred from homology"/>
<evidence type="ECO:0000256" key="9">
    <source>
        <dbReference type="ARBA" id="ARBA00048248"/>
    </source>
</evidence>
<dbReference type="InterPro" id="IPR002305">
    <property type="entry name" value="aa-tRNA-synth_Ic"/>
</dbReference>
<dbReference type="FunFam" id="3.40.50.620:FF:000061">
    <property type="entry name" value="Tyrosine--tRNA ligase"/>
    <property type="match status" value="1"/>
</dbReference>
<dbReference type="InterPro" id="IPR014729">
    <property type="entry name" value="Rossmann-like_a/b/a_fold"/>
</dbReference>
<dbReference type="PRINTS" id="PR01040">
    <property type="entry name" value="TRNASYNTHTYR"/>
</dbReference>
<comment type="function">
    <text evidence="10">Catalyzes the attachment of tyrosine to tRNA(Tyr) in a two-step reaction: tyrosine is first activated by ATP to form Tyr-AMP and then transferred to the acceptor end of tRNA(Tyr).</text>
</comment>
<comment type="similarity">
    <text evidence="10">Belongs to the class-I aminoacyl-tRNA synthetase family. TyrS type 2 subfamily.</text>
</comment>
<dbReference type="Gene3D" id="3.10.290.10">
    <property type="entry name" value="RNA-binding S4 domain"/>
    <property type="match status" value="1"/>
</dbReference>
<dbReference type="NCBIfam" id="TIGR00234">
    <property type="entry name" value="tyrS"/>
    <property type="match status" value="1"/>
</dbReference>
<evidence type="ECO:0000256" key="10">
    <source>
        <dbReference type="HAMAP-Rule" id="MF_02007"/>
    </source>
</evidence>
<keyword evidence="7 10" id="KW-0648">Protein biosynthesis</keyword>
<dbReference type="GO" id="GO:0006437">
    <property type="term" value="P:tyrosyl-tRNA aminoacylation"/>
    <property type="evidence" value="ECO:0007669"/>
    <property type="project" value="UniProtKB-UniRule"/>
</dbReference>
<feature type="short sequence motif" description="'HIGH' region" evidence="10">
    <location>
        <begin position="50"/>
        <end position="59"/>
    </location>
</feature>
<dbReference type="GO" id="GO:0005524">
    <property type="term" value="F:ATP binding"/>
    <property type="evidence" value="ECO:0007669"/>
    <property type="project" value="UniProtKB-UniRule"/>
</dbReference>
<accession>A0AAX4HRL5</accession>
<dbReference type="Pfam" id="PF00579">
    <property type="entry name" value="tRNA-synt_1b"/>
    <property type="match status" value="1"/>
</dbReference>
<evidence type="ECO:0000256" key="2">
    <source>
        <dbReference type="ARBA" id="ARBA00022490"/>
    </source>
</evidence>